<evidence type="ECO:0000313" key="1">
    <source>
        <dbReference type="EMBL" id="GAD69122.1"/>
    </source>
</evidence>
<sequence length="77" mass="9176">MEVIKVKRASNSYRLQLIKEVATRRQQQLSHDPMADYIHQLLENRPQFEHHTEQHRFAGNHFDEHAGGWVSDKWGLK</sequence>
<protein>
    <submittedName>
        <fullName evidence="1">Uncharacterized protein</fullName>
    </submittedName>
</protein>
<dbReference type="EMBL" id="BATJ01000023">
    <property type="protein sequence ID" value="GAD69122.1"/>
    <property type="molecule type" value="Genomic_DNA"/>
</dbReference>
<reference evidence="1 2" key="1">
    <citation type="submission" date="2013-09" db="EMBL/GenBank/DDBJ databases">
        <title>Whole genome shotgun sequence of Vibrio proteolyticus NBRC 13287.</title>
        <authorList>
            <person name="Isaki S."/>
            <person name="Hosoyama A."/>
            <person name="Numata M."/>
            <person name="Hashimoto M."/>
            <person name="Hosoyama Y."/>
            <person name="Tsuchikane K."/>
            <person name="Noguchi M."/>
            <person name="Hirakata S."/>
            <person name="Ichikawa N."/>
            <person name="Ohji S."/>
            <person name="Yamazoe A."/>
            <person name="Fujita N."/>
        </authorList>
    </citation>
    <scope>NUCLEOTIDE SEQUENCE [LARGE SCALE GENOMIC DNA]</scope>
    <source>
        <strain evidence="1 2">NBRC 13287</strain>
    </source>
</reference>
<organism evidence="1 2">
    <name type="scientific">Vibrio proteolyticus NBRC 13287</name>
    <dbReference type="NCBI Taxonomy" id="1219065"/>
    <lineage>
        <taxon>Bacteria</taxon>
        <taxon>Pseudomonadati</taxon>
        <taxon>Pseudomonadota</taxon>
        <taxon>Gammaproteobacteria</taxon>
        <taxon>Vibrionales</taxon>
        <taxon>Vibrionaceae</taxon>
        <taxon>Vibrio</taxon>
    </lineage>
</organism>
<dbReference type="Proteomes" id="UP000016570">
    <property type="component" value="Unassembled WGS sequence"/>
</dbReference>
<name>U3A716_VIBPR</name>
<proteinExistence type="predicted"/>
<evidence type="ECO:0000313" key="2">
    <source>
        <dbReference type="Proteomes" id="UP000016570"/>
    </source>
</evidence>
<keyword evidence="2" id="KW-1185">Reference proteome</keyword>
<dbReference type="eggNOG" id="ENOG5031NJE">
    <property type="taxonomic scope" value="Bacteria"/>
</dbReference>
<dbReference type="AlphaFoldDB" id="U3A716"/>
<comment type="caution">
    <text evidence="1">The sequence shown here is derived from an EMBL/GenBank/DDBJ whole genome shotgun (WGS) entry which is preliminary data.</text>
</comment>
<gene>
    <name evidence="1" type="ORF">VPR01S_23_00340</name>
</gene>
<accession>U3A716</accession>